<evidence type="ECO:0000259" key="2">
    <source>
        <dbReference type="Pfam" id="PF09509"/>
    </source>
</evidence>
<dbReference type="InterPro" id="IPR012654">
    <property type="entry name" value="CHP02391"/>
</dbReference>
<comment type="caution">
    <text evidence="3">The sequence shown here is derived from an EMBL/GenBank/DDBJ whole genome shotgun (WGS) entry which is preliminary data.</text>
</comment>
<feature type="region of interest" description="Disordered" evidence="1">
    <location>
        <begin position="304"/>
        <end position="325"/>
    </location>
</feature>
<evidence type="ECO:0000313" key="4">
    <source>
        <dbReference type="Proteomes" id="UP000606580"/>
    </source>
</evidence>
<gene>
    <name evidence="3" type="ORF">GIS02_01145</name>
</gene>
<evidence type="ECO:0000256" key="1">
    <source>
        <dbReference type="SAM" id="MobiDB-lite"/>
    </source>
</evidence>
<reference evidence="3" key="1">
    <citation type="journal article" date="2020" name="MBio">
        <title>'Candidatus Ethanoperedens,' a Thermophilic Genus of Archaea Mediating the Anaerobic Oxidation of Ethane.</title>
        <authorList>
            <person name="Hahn C.J."/>
            <person name="Laso-Perez R."/>
            <person name="Vulcano F."/>
            <person name="Vaziourakis K.M."/>
            <person name="Stokke R."/>
            <person name="Steen I.H."/>
            <person name="Teske A."/>
            <person name="Boetius A."/>
            <person name="Liebeke M."/>
            <person name="Amann R."/>
            <person name="Knittel K."/>
            <person name="Wegener G."/>
        </authorList>
    </citation>
    <scope>NUCLEOTIDE SEQUENCE</scope>
    <source>
        <strain evidence="3">GoM-Arc1-LC-WB58</strain>
    </source>
</reference>
<dbReference type="NCBIfam" id="TIGR02391">
    <property type="entry name" value="hypoth_ymh"/>
    <property type="match status" value="1"/>
</dbReference>
<feature type="domain" description="Conserved hypothetical protein CHP02391" evidence="2">
    <location>
        <begin position="115"/>
        <end position="234"/>
    </location>
</feature>
<sequence>MSVVEGCENMIHFRLVGIKLGEGLKHDTTINEIGRMARAIFNFPVSPHPLGSITSTRSQLIYDWVMTLAEQPVDEESKLQLLQDFIHALTPVDSPLRNLIKETVNPSELDFWSMVHESVVKVAKDKFEDGYHADAVESSFKEINARVKEVLRNKTGKELDGASLMTNAFSEKSPVIVLADLSTETGRNIQKGFMQIFAGAMTGIRNPHAHENIPISRERATHFIFLASLLMHKLDCTGLIEQGIFDDESQLSDLLSFLSSQVFPYETFDGMFKELAERGNSDQQYQAVFDSGLVEYHDKMMNYSDHGEPDLHHTKPPNPIPHSSSIKIEYIQ</sequence>
<evidence type="ECO:0000313" key="3">
    <source>
        <dbReference type="EMBL" id="NMG82795.1"/>
    </source>
</evidence>
<proteinExistence type="predicted"/>
<name>A0A848DA83_9EURY</name>
<dbReference type="AlphaFoldDB" id="A0A848DA83"/>
<dbReference type="Pfam" id="PF09509">
    <property type="entry name" value="Hypoth_Ymh"/>
    <property type="match status" value="1"/>
</dbReference>
<protein>
    <submittedName>
        <fullName evidence="3">TIGR02391 family protein</fullName>
    </submittedName>
</protein>
<accession>A0A848DA83</accession>
<dbReference type="Proteomes" id="UP000606580">
    <property type="component" value="Unassembled WGS sequence"/>
</dbReference>
<dbReference type="EMBL" id="WNEG01000025">
    <property type="protein sequence ID" value="NMG82795.1"/>
    <property type="molecule type" value="Genomic_DNA"/>
</dbReference>
<organism evidence="3 4">
    <name type="scientific">Candidatus Ethanoperedens thermophilum</name>
    <dbReference type="NCBI Taxonomy" id="2766897"/>
    <lineage>
        <taxon>Archaea</taxon>
        <taxon>Methanobacteriati</taxon>
        <taxon>Methanobacteriota</taxon>
        <taxon>Stenosarchaea group</taxon>
        <taxon>Methanomicrobia</taxon>
        <taxon>Methanosarcinales</taxon>
        <taxon>Methanosarcinales incertae sedis</taxon>
        <taxon>GOM Arc I cluster</taxon>
        <taxon>Candidatus Ethanoperedens</taxon>
    </lineage>
</organism>
<feature type="compositionally biased region" description="Basic and acidic residues" evidence="1">
    <location>
        <begin position="304"/>
        <end position="313"/>
    </location>
</feature>